<sequence length="432" mass="48811">MNRDDSIAVDDPNNYSRAIKINVCLQNSKPQIVEIERDKTILDLKSLLEPLFNYPIRRIRLVFGRQILKDELSIREYGILDNSEVKLIVLADNEESSTSSSRSVQKQASPQNEMLLQASKNPLFKELLKSPELMQNILKLNPQFKQLMKKNPEFQNVFQDPGFMDQFFSAAQNPEVMKEMMRNNDRAISNLEMQPGGFNYLTQMYNNVQKPMENSAMENQKITRATNERLARALNTTEPPKDKINITPLPNPWGAKPQPSPFLPRFSKPLNKPSIDNPSSSNNPGDFNKSSTPFPRSAFSDHLDFFSPRISNISSSRKDNNDASTSTDLSKPRNEIGPQLTENTKNLSKMTISSPGSQNGDLSSPTSSRNVLPDNSDDQPDIRMSDDSDQDYESKAQLLVEMGFTNKDKNMQALQITNGDLSSAIDWLVENL</sequence>
<dbReference type="SMART" id="SM00165">
    <property type="entry name" value="UBA"/>
    <property type="match status" value="1"/>
</dbReference>
<organism evidence="4 5">
    <name type="scientific">Furculomyces boomerangus</name>
    <dbReference type="NCBI Taxonomy" id="61424"/>
    <lineage>
        <taxon>Eukaryota</taxon>
        <taxon>Fungi</taxon>
        <taxon>Fungi incertae sedis</taxon>
        <taxon>Zoopagomycota</taxon>
        <taxon>Kickxellomycotina</taxon>
        <taxon>Harpellomycetes</taxon>
        <taxon>Harpellales</taxon>
        <taxon>Harpellaceae</taxon>
        <taxon>Furculomyces</taxon>
    </lineage>
</organism>
<dbReference type="InterPro" id="IPR006636">
    <property type="entry name" value="STI1_HS-bd"/>
</dbReference>
<dbReference type="Proteomes" id="UP000245699">
    <property type="component" value="Unassembled WGS sequence"/>
</dbReference>
<dbReference type="PROSITE" id="PS50030">
    <property type="entry name" value="UBA"/>
    <property type="match status" value="1"/>
</dbReference>
<dbReference type="InterPro" id="IPR015496">
    <property type="entry name" value="Ubiquilin"/>
</dbReference>
<dbReference type="PANTHER" id="PTHR10677:SF3">
    <property type="entry name" value="FI07626P-RELATED"/>
    <property type="match status" value="1"/>
</dbReference>
<dbReference type="InterPro" id="IPR009060">
    <property type="entry name" value="UBA-like_sf"/>
</dbReference>
<gene>
    <name evidence="4" type="ORF">BB559_000284</name>
</gene>
<reference evidence="4 5" key="1">
    <citation type="journal article" date="2018" name="MBio">
        <title>Comparative Genomics Reveals the Core Gene Toolbox for the Fungus-Insect Symbiosis.</title>
        <authorList>
            <person name="Wang Y."/>
            <person name="Stata M."/>
            <person name="Wang W."/>
            <person name="Stajich J.E."/>
            <person name="White M.M."/>
            <person name="Moncalvo J.M."/>
        </authorList>
    </citation>
    <scope>NUCLEOTIDE SEQUENCE [LARGE SCALE GENOMIC DNA]</scope>
    <source>
        <strain evidence="4 5">AUS-77-4</strain>
    </source>
</reference>
<dbReference type="EMBL" id="MBFT01000012">
    <property type="protein sequence ID" value="PVU99922.1"/>
    <property type="molecule type" value="Genomic_DNA"/>
</dbReference>
<dbReference type="AlphaFoldDB" id="A0A2T9Z5R9"/>
<dbReference type="Pfam" id="PF23195">
    <property type="entry name" value="UBQLN1"/>
    <property type="match status" value="1"/>
</dbReference>
<keyword evidence="5" id="KW-1185">Reference proteome</keyword>
<feature type="domain" description="UBA" evidence="2">
    <location>
        <begin position="387"/>
        <end position="431"/>
    </location>
</feature>
<evidence type="ECO:0000313" key="5">
    <source>
        <dbReference type="Proteomes" id="UP000245699"/>
    </source>
</evidence>
<feature type="compositionally biased region" description="Low complexity" evidence="1">
    <location>
        <begin position="271"/>
        <end position="284"/>
    </location>
</feature>
<comment type="caution">
    <text evidence="4">The sequence shown here is derived from an EMBL/GenBank/DDBJ whole genome shotgun (WGS) entry which is preliminary data.</text>
</comment>
<dbReference type="GO" id="GO:0031593">
    <property type="term" value="F:polyubiquitin modification-dependent protein binding"/>
    <property type="evidence" value="ECO:0007669"/>
    <property type="project" value="TreeGrafter"/>
</dbReference>
<feature type="region of interest" description="Disordered" evidence="1">
    <location>
        <begin position="311"/>
        <end position="392"/>
    </location>
</feature>
<dbReference type="Gene3D" id="1.10.260.100">
    <property type="match status" value="1"/>
</dbReference>
<feature type="compositionally biased region" description="Polar residues" evidence="1">
    <location>
        <begin position="340"/>
        <end position="370"/>
    </location>
</feature>
<dbReference type="SMART" id="SM00727">
    <property type="entry name" value="STI1"/>
    <property type="match status" value="1"/>
</dbReference>
<name>A0A2T9Z5R9_9FUNG</name>
<dbReference type="InterPro" id="IPR029071">
    <property type="entry name" value="Ubiquitin-like_domsf"/>
</dbReference>
<protein>
    <recommendedName>
        <fullName evidence="6">UBA domain-containing protein</fullName>
    </recommendedName>
</protein>
<dbReference type="PROSITE" id="PS50053">
    <property type="entry name" value="UBIQUITIN_2"/>
    <property type="match status" value="1"/>
</dbReference>
<dbReference type="PANTHER" id="PTHR10677">
    <property type="entry name" value="UBIQUILIN"/>
    <property type="match status" value="1"/>
</dbReference>
<dbReference type="FunFam" id="1.10.260.100:FF:000001">
    <property type="entry name" value="Ubiquilin 1"/>
    <property type="match status" value="1"/>
</dbReference>
<feature type="region of interest" description="Disordered" evidence="1">
    <location>
        <begin position="233"/>
        <end position="295"/>
    </location>
</feature>
<dbReference type="GO" id="GO:0006511">
    <property type="term" value="P:ubiquitin-dependent protein catabolic process"/>
    <property type="evidence" value="ECO:0007669"/>
    <property type="project" value="TreeGrafter"/>
</dbReference>
<dbReference type="GO" id="GO:0005829">
    <property type="term" value="C:cytosol"/>
    <property type="evidence" value="ECO:0007669"/>
    <property type="project" value="TreeGrafter"/>
</dbReference>
<proteinExistence type="predicted"/>
<accession>A0A2T9Z5R9</accession>
<dbReference type="Gene3D" id="1.10.8.10">
    <property type="entry name" value="DNA helicase RuvA subunit, C-terminal domain"/>
    <property type="match status" value="1"/>
</dbReference>
<dbReference type="SUPFAM" id="SSF46934">
    <property type="entry name" value="UBA-like"/>
    <property type="match status" value="1"/>
</dbReference>
<evidence type="ECO:0000256" key="1">
    <source>
        <dbReference type="SAM" id="MobiDB-lite"/>
    </source>
</evidence>
<dbReference type="InterPro" id="IPR000626">
    <property type="entry name" value="Ubiquitin-like_dom"/>
</dbReference>
<dbReference type="InterPro" id="IPR015940">
    <property type="entry name" value="UBA"/>
</dbReference>
<dbReference type="STRING" id="61424.A0A2T9Z5R9"/>
<dbReference type="SUPFAM" id="SSF54236">
    <property type="entry name" value="Ubiquitin-like"/>
    <property type="match status" value="1"/>
</dbReference>
<evidence type="ECO:0000259" key="2">
    <source>
        <dbReference type="PROSITE" id="PS50030"/>
    </source>
</evidence>
<evidence type="ECO:0008006" key="6">
    <source>
        <dbReference type="Google" id="ProtNLM"/>
    </source>
</evidence>
<evidence type="ECO:0000259" key="3">
    <source>
        <dbReference type="PROSITE" id="PS50053"/>
    </source>
</evidence>
<dbReference type="Gene3D" id="3.10.20.90">
    <property type="entry name" value="Phosphatidylinositol 3-kinase Catalytic Subunit, Chain A, domain 1"/>
    <property type="match status" value="1"/>
</dbReference>
<dbReference type="CDD" id="cd17039">
    <property type="entry name" value="Ubl_ubiquitin_like"/>
    <property type="match status" value="1"/>
</dbReference>
<evidence type="ECO:0000313" key="4">
    <source>
        <dbReference type="EMBL" id="PVU99922.1"/>
    </source>
</evidence>
<dbReference type="OrthoDB" id="267397at2759"/>
<dbReference type="SMART" id="SM00213">
    <property type="entry name" value="UBQ"/>
    <property type="match status" value="1"/>
</dbReference>
<dbReference type="Pfam" id="PF00240">
    <property type="entry name" value="ubiquitin"/>
    <property type="match status" value="1"/>
</dbReference>
<feature type="domain" description="Ubiquitin-like" evidence="3">
    <location>
        <begin position="19"/>
        <end position="89"/>
    </location>
</feature>